<evidence type="ECO:0000256" key="1">
    <source>
        <dbReference type="SAM" id="MobiDB-lite"/>
    </source>
</evidence>
<evidence type="ECO:0000313" key="3">
    <source>
        <dbReference type="Proteomes" id="UP000054538"/>
    </source>
</evidence>
<feature type="region of interest" description="Disordered" evidence="1">
    <location>
        <begin position="108"/>
        <end position="199"/>
    </location>
</feature>
<feature type="compositionally biased region" description="Acidic residues" evidence="1">
    <location>
        <begin position="21"/>
        <end position="36"/>
    </location>
</feature>
<dbReference type="InParanoid" id="A0A0D0CTG4"/>
<dbReference type="AlphaFoldDB" id="A0A0D0CTG4"/>
<feature type="compositionally biased region" description="Polar residues" evidence="1">
    <location>
        <begin position="1"/>
        <end position="16"/>
    </location>
</feature>
<evidence type="ECO:0000313" key="2">
    <source>
        <dbReference type="EMBL" id="KIK78708.1"/>
    </source>
</evidence>
<dbReference type="HOGENOM" id="CLU_1375158_0_0_1"/>
<dbReference type="EMBL" id="KN826500">
    <property type="protein sequence ID" value="KIK78708.1"/>
    <property type="molecule type" value="Genomic_DNA"/>
</dbReference>
<sequence>DFNGQGQDKAGQSNKRNQPEVAEEQGDVELGQEQDAPEVTREEVRKSETSSTRRRLDVSCWVQCDELLLDSAQMLAVGFPVSGAGKEVSYYDREGEFWDGHNVGIDSHHSHPAHCSGKGMQPAGDPNEDRLGSNSTRRIFQRLKSIRQSAKPSKDAKDAPANISHPPLDLEAPGAPEDLGKTLPRENPVAPDVRHSTNM</sequence>
<reference evidence="3" key="2">
    <citation type="submission" date="2015-01" db="EMBL/GenBank/DDBJ databases">
        <title>Evolutionary Origins and Diversification of the Mycorrhizal Mutualists.</title>
        <authorList>
            <consortium name="DOE Joint Genome Institute"/>
            <consortium name="Mycorrhizal Genomics Consortium"/>
            <person name="Kohler A."/>
            <person name="Kuo A."/>
            <person name="Nagy L.G."/>
            <person name="Floudas D."/>
            <person name="Copeland A."/>
            <person name="Barry K.W."/>
            <person name="Cichocki N."/>
            <person name="Veneault-Fourrey C."/>
            <person name="LaButti K."/>
            <person name="Lindquist E.A."/>
            <person name="Lipzen A."/>
            <person name="Lundell T."/>
            <person name="Morin E."/>
            <person name="Murat C."/>
            <person name="Riley R."/>
            <person name="Ohm R."/>
            <person name="Sun H."/>
            <person name="Tunlid A."/>
            <person name="Henrissat B."/>
            <person name="Grigoriev I.V."/>
            <person name="Hibbett D.S."/>
            <person name="Martin F."/>
        </authorList>
    </citation>
    <scope>NUCLEOTIDE SEQUENCE [LARGE SCALE GENOMIC DNA]</scope>
    <source>
        <strain evidence="3">Ve08.2h10</strain>
    </source>
</reference>
<name>A0A0D0CTG4_9AGAM</name>
<dbReference type="Proteomes" id="UP000054538">
    <property type="component" value="Unassembled WGS sequence"/>
</dbReference>
<dbReference type="OrthoDB" id="10567099at2759"/>
<reference evidence="2 3" key="1">
    <citation type="submission" date="2014-04" db="EMBL/GenBank/DDBJ databases">
        <authorList>
            <consortium name="DOE Joint Genome Institute"/>
            <person name="Kuo A."/>
            <person name="Kohler A."/>
            <person name="Jargeat P."/>
            <person name="Nagy L.G."/>
            <person name="Floudas D."/>
            <person name="Copeland A."/>
            <person name="Barry K.W."/>
            <person name="Cichocki N."/>
            <person name="Veneault-Fourrey C."/>
            <person name="LaButti K."/>
            <person name="Lindquist E.A."/>
            <person name="Lipzen A."/>
            <person name="Lundell T."/>
            <person name="Morin E."/>
            <person name="Murat C."/>
            <person name="Sun H."/>
            <person name="Tunlid A."/>
            <person name="Henrissat B."/>
            <person name="Grigoriev I.V."/>
            <person name="Hibbett D.S."/>
            <person name="Martin F."/>
            <person name="Nordberg H.P."/>
            <person name="Cantor M.N."/>
            <person name="Hua S.X."/>
        </authorList>
    </citation>
    <scope>NUCLEOTIDE SEQUENCE [LARGE SCALE GENOMIC DNA]</scope>
    <source>
        <strain evidence="2 3">Ve08.2h10</strain>
    </source>
</reference>
<accession>A0A0D0CTG4</accession>
<organism evidence="2 3">
    <name type="scientific">Paxillus rubicundulus Ve08.2h10</name>
    <dbReference type="NCBI Taxonomy" id="930991"/>
    <lineage>
        <taxon>Eukaryota</taxon>
        <taxon>Fungi</taxon>
        <taxon>Dikarya</taxon>
        <taxon>Basidiomycota</taxon>
        <taxon>Agaricomycotina</taxon>
        <taxon>Agaricomycetes</taxon>
        <taxon>Agaricomycetidae</taxon>
        <taxon>Boletales</taxon>
        <taxon>Paxilineae</taxon>
        <taxon>Paxillaceae</taxon>
        <taxon>Paxillus</taxon>
    </lineage>
</organism>
<keyword evidence="3" id="KW-1185">Reference proteome</keyword>
<gene>
    <name evidence="2" type="ORF">PAXRUDRAFT_163243</name>
</gene>
<feature type="compositionally biased region" description="Basic and acidic residues" evidence="1">
    <location>
        <begin position="38"/>
        <end position="48"/>
    </location>
</feature>
<feature type="region of interest" description="Disordered" evidence="1">
    <location>
        <begin position="1"/>
        <end position="53"/>
    </location>
</feature>
<proteinExistence type="predicted"/>
<protein>
    <submittedName>
        <fullName evidence="2">Uncharacterized protein</fullName>
    </submittedName>
</protein>
<feature type="non-terminal residue" evidence="2">
    <location>
        <position position="1"/>
    </location>
</feature>